<dbReference type="GO" id="GO:0007165">
    <property type="term" value="P:signal transduction"/>
    <property type="evidence" value="ECO:0007669"/>
    <property type="project" value="UniProtKB-KW"/>
</dbReference>
<dbReference type="GO" id="GO:0030424">
    <property type="term" value="C:axon"/>
    <property type="evidence" value="ECO:0007669"/>
    <property type="project" value="TreeGrafter"/>
</dbReference>
<feature type="transmembrane region" description="Helical" evidence="8">
    <location>
        <begin position="292"/>
        <end position="316"/>
    </location>
</feature>
<dbReference type="PANTHER" id="PTHR21143">
    <property type="entry name" value="INVERTEBRATE GUSTATORY RECEPTOR"/>
    <property type="match status" value="1"/>
</dbReference>
<dbReference type="Proteomes" id="UP001162162">
    <property type="component" value="Unassembled WGS sequence"/>
</dbReference>
<feature type="transmembrane region" description="Helical" evidence="8">
    <location>
        <begin position="195"/>
        <end position="217"/>
    </location>
</feature>
<dbReference type="GO" id="GO:0050909">
    <property type="term" value="P:sensory perception of taste"/>
    <property type="evidence" value="ECO:0007669"/>
    <property type="project" value="InterPro"/>
</dbReference>
<keyword evidence="2 8" id="KW-1003">Cell membrane</keyword>
<dbReference type="GO" id="GO:0005886">
    <property type="term" value="C:plasma membrane"/>
    <property type="evidence" value="ECO:0007669"/>
    <property type="project" value="UniProtKB-SubCell"/>
</dbReference>
<comment type="caution">
    <text evidence="9">The sequence shown here is derived from an EMBL/GenBank/DDBJ whole genome shotgun (WGS) entry which is preliminary data.</text>
</comment>
<protein>
    <recommendedName>
        <fullName evidence="8">Gustatory receptor</fullName>
    </recommendedName>
</protein>
<evidence type="ECO:0000313" key="10">
    <source>
        <dbReference type="Proteomes" id="UP001162162"/>
    </source>
</evidence>
<evidence type="ECO:0000256" key="2">
    <source>
        <dbReference type="ARBA" id="ARBA00022475"/>
    </source>
</evidence>
<feature type="transmembrane region" description="Helical" evidence="8">
    <location>
        <begin position="79"/>
        <end position="96"/>
    </location>
</feature>
<comment type="subcellular location">
    <subcellularLocation>
        <location evidence="1 8">Cell membrane</location>
        <topology evidence="1 8">Multi-pass membrane protein</topology>
    </subcellularLocation>
</comment>
<evidence type="ECO:0000256" key="4">
    <source>
        <dbReference type="ARBA" id="ARBA00022989"/>
    </source>
</evidence>
<evidence type="ECO:0000256" key="5">
    <source>
        <dbReference type="ARBA" id="ARBA00023136"/>
    </source>
</evidence>
<dbReference type="AlphaFoldDB" id="A0AAV8YH38"/>
<organism evidence="9 10">
    <name type="scientific">Aromia moschata</name>
    <dbReference type="NCBI Taxonomy" id="1265417"/>
    <lineage>
        <taxon>Eukaryota</taxon>
        <taxon>Metazoa</taxon>
        <taxon>Ecdysozoa</taxon>
        <taxon>Arthropoda</taxon>
        <taxon>Hexapoda</taxon>
        <taxon>Insecta</taxon>
        <taxon>Pterygota</taxon>
        <taxon>Neoptera</taxon>
        <taxon>Endopterygota</taxon>
        <taxon>Coleoptera</taxon>
        <taxon>Polyphaga</taxon>
        <taxon>Cucujiformia</taxon>
        <taxon>Chrysomeloidea</taxon>
        <taxon>Cerambycidae</taxon>
        <taxon>Cerambycinae</taxon>
        <taxon>Callichromatini</taxon>
        <taxon>Aromia</taxon>
    </lineage>
</organism>
<comment type="function">
    <text evidence="8">Gustatory receptor which mediates acceptance or avoidance behavior, depending on its substrates.</text>
</comment>
<keyword evidence="6 8" id="KW-0675">Receptor</keyword>
<name>A0AAV8YH38_9CUCU</name>
<keyword evidence="4 8" id="KW-1133">Transmembrane helix</keyword>
<feature type="transmembrane region" description="Helical" evidence="8">
    <location>
        <begin position="139"/>
        <end position="159"/>
    </location>
</feature>
<feature type="transmembrane region" description="Helical" evidence="8">
    <location>
        <begin position="102"/>
        <end position="119"/>
    </location>
</feature>
<accession>A0AAV8YH38</accession>
<dbReference type="GO" id="GO:0030425">
    <property type="term" value="C:dendrite"/>
    <property type="evidence" value="ECO:0007669"/>
    <property type="project" value="TreeGrafter"/>
</dbReference>
<dbReference type="InterPro" id="IPR013604">
    <property type="entry name" value="7TM_chemorcpt"/>
</dbReference>
<evidence type="ECO:0000256" key="7">
    <source>
        <dbReference type="ARBA" id="ARBA00023224"/>
    </source>
</evidence>
<gene>
    <name evidence="9" type="ORF">NQ318_017824</name>
</gene>
<keyword evidence="3 8" id="KW-0812">Transmembrane</keyword>
<evidence type="ECO:0000313" key="9">
    <source>
        <dbReference type="EMBL" id="KAJ8950099.1"/>
    </source>
</evidence>
<feature type="transmembrane region" description="Helical" evidence="8">
    <location>
        <begin position="224"/>
        <end position="244"/>
    </location>
</feature>
<dbReference type="EMBL" id="JAPWTK010000105">
    <property type="protein sequence ID" value="KAJ8950099.1"/>
    <property type="molecule type" value="Genomic_DNA"/>
</dbReference>
<evidence type="ECO:0000256" key="1">
    <source>
        <dbReference type="ARBA" id="ARBA00004651"/>
    </source>
</evidence>
<feature type="transmembrane region" description="Helical" evidence="8">
    <location>
        <begin position="328"/>
        <end position="344"/>
    </location>
</feature>
<comment type="similarity">
    <text evidence="8">Belongs to the insect chemoreceptor superfamily. Gustatory receptor (GR) family.</text>
</comment>
<evidence type="ECO:0000256" key="6">
    <source>
        <dbReference type="ARBA" id="ARBA00023170"/>
    </source>
</evidence>
<keyword evidence="10" id="KW-1185">Reference proteome</keyword>
<sequence length="415" mass="47134">MYDQNLNSLSVIESTITNNPRKRSVYLEGTHLFYKNSSQNIITKVAPAPSGHHKGTSKAFENSSDLNSVIFDNIKPTLILLRALGLFPIGNVGNIFQVTTRWMIYSVAIYLGILGYIGYIRWDKIEMVRSAEGRFEEAVIDYLFTVYLVPIVINPIAWYEAKRQASVLTSMVAFEKMYNRVTKQQMPVFLGNKPLLITIGLPMLSVGTMVVTHITMVHFRFIQVVPFCYINIIIYIIGGAWYIYCDLIGNTATIISSDFQQALKNIGPSTRVADYRSLWMVLSKIIRDVGNAFGYTLIFLCLYLFLIITLTIYGLMSQIQEGLGVKDIGLAITAGFATALLFYVCDEAHYASNCVRVLFQKRLLLVELNWMNDDAQQEINMFLRATEMNPTDMTLCGFFDVNRNLFKSVSEYLHM</sequence>
<reference evidence="9" key="1">
    <citation type="journal article" date="2023" name="Insect Mol. Biol.">
        <title>Genome sequencing provides insights into the evolution of gene families encoding plant cell wall-degrading enzymes in longhorned beetles.</title>
        <authorList>
            <person name="Shin N.R."/>
            <person name="Okamura Y."/>
            <person name="Kirsch R."/>
            <person name="Pauchet Y."/>
        </authorList>
    </citation>
    <scope>NUCLEOTIDE SEQUENCE</scope>
    <source>
        <strain evidence="9">AMC_N1</strain>
    </source>
</reference>
<proteinExistence type="inferred from homology"/>
<keyword evidence="5 8" id="KW-0472">Membrane</keyword>
<evidence type="ECO:0000256" key="3">
    <source>
        <dbReference type="ARBA" id="ARBA00022692"/>
    </source>
</evidence>
<evidence type="ECO:0000256" key="8">
    <source>
        <dbReference type="RuleBase" id="RU363108"/>
    </source>
</evidence>
<keyword evidence="7 8" id="KW-0807">Transducer</keyword>
<dbReference type="GO" id="GO:0043025">
    <property type="term" value="C:neuronal cell body"/>
    <property type="evidence" value="ECO:0007669"/>
    <property type="project" value="TreeGrafter"/>
</dbReference>
<dbReference type="Pfam" id="PF08395">
    <property type="entry name" value="7tm_7"/>
    <property type="match status" value="1"/>
</dbReference>
<dbReference type="PANTHER" id="PTHR21143:SF131">
    <property type="entry name" value="GUSTATORY AND ODORANT RECEPTOR 63A-RELATED"/>
    <property type="match status" value="1"/>
</dbReference>